<comment type="caution">
    <text evidence="11">The sequence shown here is derived from an EMBL/GenBank/DDBJ whole genome shotgun (WGS) entry which is preliminary data.</text>
</comment>
<dbReference type="InterPro" id="IPR035965">
    <property type="entry name" value="PAS-like_dom_sf"/>
</dbReference>
<dbReference type="OrthoDB" id="9771372at2"/>
<feature type="domain" description="PAS" evidence="10">
    <location>
        <begin position="137"/>
        <end position="188"/>
    </location>
</feature>
<keyword evidence="3" id="KW-0067">ATP-binding</keyword>
<evidence type="ECO:0000313" key="11">
    <source>
        <dbReference type="EMBL" id="RNB89452.1"/>
    </source>
</evidence>
<keyword evidence="6" id="KW-0804">Transcription</keyword>
<keyword evidence="4" id="KW-0805">Transcription regulation</keyword>
<dbReference type="PANTHER" id="PTHR32071:SF57">
    <property type="entry name" value="C4-DICARBOXYLATE TRANSPORT TRANSCRIPTIONAL REGULATORY PROTEIN DCTD"/>
    <property type="match status" value="1"/>
</dbReference>
<dbReference type="InterPro" id="IPR025662">
    <property type="entry name" value="Sigma_54_int_dom_ATP-bd_1"/>
</dbReference>
<dbReference type="InterPro" id="IPR000014">
    <property type="entry name" value="PAS"/>
</dbReference>
<dbReference type="GO" id="GO:0003677">
    <property type="term" value="F:DNA binding"/>
    <property type="evidence" value="ECO:0007669"/>
    <property type="project" value="UniProtKB-KW"/>
</dbReference>
<dbReference type="PROSITE" id="PS00676">
    <property type="entry name" value="SIGMA54_INTERACT_2"/>
    <property type="match status" value="1"/>
</dbReference>
<dbReference type="Gene3D" id="3.40.50.300">
    <property type="entry name" value="P-loop containing nucleotide triphosphate hydrolases"/>
    <property type="match status" value="1"/>
</dbReference>
<evidence type="ECO:0000256" key="4">
    <source>
        <dbReference type="ARBA" id="ARBA00023015"/>
    </source>
</evidence>
<sequence length="607" mass="68574">MIVAKHATALSVFGDMTCTDVKALLDVSDFPIVVIDSDMKLNGILDEKSFWKHAAVYGFETKIIHAVNANFKIVMNESELVNRIDPTIEYWLVSDQNGEYKVYDAAQVMDIQLRHQHEAVKQMNRLLEEELDVLREQRQQLKQILDSSYDEIFVTDAEGNVLYVSESSKKFMGLPPDVFIGKNMKDLVEKGIIHNSVTLEVLKTKSIVSHQQLYVTGITVLATGKPVFNEEGELSLVIINSRDITELVDLRNQIAQANSVIDHQNRFLLERKSNPILIRMNTRSEKMVPLIDLVEKVAPTDSSVLIEGESGVGKSILARIIHDASKRKEKNFIQINCGAIPPSLMESELFGYEGGSFTGANKNGKIGLVEQAEGGTLFLDEIGELPLDLQVKLLQLVQEKTFIPVGGTKMKKVDIRIISATNKNLKQKIKEMLFREDLYYRLHVVPIVIPPLRERPEDIPLLIHYFLNRFNKKYEQCISLADSVMQLLLGYEWPGNIRELENLMEQLVVTSKGPVIYPEGLPRHLSKSSGTKLPGVAVSGILQLNKAVEETERQILKLAITKYKTSRKIAKALGVNQTTIIRKIHKYDLHFHEEDETRLQAIEEAAN</sequence>
<evidence type="ECO:0000259" key="10">
    <source>
        <dbReference type="PROSITE" id="PS50112"/>
    </source>
</evidence>
<dbReference type="InterPro" id="IPR058031">
    <property type="entry name" value="AAA_lid_NorR"/>
</dbReference>
<dbReference type="InterPro" id="IPR025944">
    <property type="entry name" value="Sigma_54_int_dom_CS"/>
</dbReference>
<dbReference type="InterPro" id="IPR002078">
    <property type="entry name" value="Sigma_54_int"/>
</dbReference>
<dbReference type="SMART" id="SM00382">
    <property type="entry name" value="AAA"/>
    <property type="match status" value="1"/>
</dbReference>
<dbReference type="SUPFAM" id="SSF55785">
    <property type="entry name" value="PYP-like sensor domain (PAS domain)"/>
    <property type="match status" value="1"/>
</dbReference>
<dbReference type="Pfam" id="PF25601">
    <property type="entry name" value="AAA_lid_14"/>
    <property type="match status" value="1"/>
</dbReference>
<evidence type="ECO:0000256" key="8">
    <source>
        <dbReference type="SAM" id="Coils"/>
    </source>
</evidence>
<dbReference type="Gene3D" id="1.10.8.60">
    <property type="match status" value="1"/>
</dbReference>
<evidence type="ECO:0000256" key="1">
    <source>
        <dbReference type="ARBA" id="ARBA00022741"/>
    </source>
</evidence>
<dbReference type="CDD" id="cd00009">
    <property type="entry name" value="AAA"/>
    <property type="match status" value="1"/>
</dbReference>
<dbReference type="Gene3D" id="3.30.450.20">
    <property type="entry name" value="PAS domain"/>
    <property type="match status" value="1"/>
</dbReference>
<gene>
    <name evidence="11" type="ORF">EDM56_09635</name>
</gene>
<keyword evidence="2" id="KW-0058">Aromatic hydrocarbons catabolism</keyword>
<dbReference type="InterPro" id="IPR025943">
    <property type="entry name" value="Sigma_54_int_dom_ATP-bd_2"/>
</dbReference>
<dbReference type="Gene3D" id="1.10.10.60">
    <property type="entry name" value="Homeodomain-like"/>
    <property type="match status" value="1"/>
</dbReference>
<dbReference type="SUPFAM" id="SSF46689">
    <property type="entry name" value="Homeodomain-like"/>
    <property type="match status" value="1"/>
</dbReference>
<evidence type="ECO:0000313" key="12">
    <source>
        <dbReference type="Proteomes" id="UP000271031"/>
    </source>
</evidence>
<dbReference type="PANTHER" id="PTHR32071">
    <property type="entry name" value="TRANSCRIPTIONAL REGULATORY PROTEIN"/>
    <property type="match status" value="1"/>
</dbReference>
<dbReference type="AlphaFoldDB" id="A0A3M8DMY2"/>
<dbReference type="NCBIfam" id="TIGR00229">
    <property type="entry name" value="sensory_box"/>
    <property type="match status" value="1"/>
</dbReference>
<dbReference type="PROSITE" id="PS00675">
    <property type="entry name" value="SIGMA54_INTERACT_1"/>
    <property type="match status" value="1"/>
</dbReference>
<evidence type="ECO:0000256" key="3">
    <source>
        <dbReference type="ARBA" id="ARBA00022840"/>
    </source>
</evidence>
<organism evidence="11 12">
    <name type="scientific">Brevibacillus fluminis</name>
    <dbReference type="NCBI Taxonomy" id="511487"/>
    <lineage>
        <taxon>Bacteria</taxon>
        <taxon>Bacillati</taxon>
        <taxon>Bacillota</taxon>
        <taxon>Bacilli</taxon>
        <taxon>Bacillales</taxon>
        <taxon>Paenibacillaceae</taxon>
        <taxon>Brevibacillus</taxon>
    </lineage>
</organism>
<dbReference type="SMART" id="SM00091">
    <property type="entry name" value="PAS"/>
    <property type="match status" value="1"/>
</dbReference>
<dbReference type="Proteomes" id="UP000271031">
    <property type="component" value="Unassembled WGS sequence"/>
</dbReference>
<dbReference type="InterPro" id="IPR009057">
    <property type="entry name" value="Homeodomain-like_sf"/>
</dbReference>
<dbReference type="Pfam" id="PF18024">
    <property type="entry name" value="HTH_50"/>
    <property type="match status" value="1"/>
</dbReference>
<keyword evidence="1" id="KW-0547">Nucleotide-binding</keyword>
<feature type="coiled-coil region" evidence="8">
    <location>
        <begin position="117"/>
        <end position="151"/>
    </location>
</feature>
<evidence type="ECO:0000259" key="9">
    <source>
        <dbReference type="PROSITE" id="PS50045"/>
    </source>
</evidence>
<name>A0A3M8DMY2_9BACL</name>
<reference evidence="11 12" key="1">
    <citation type="submission" date="2018-10" db="EMBL/GenBank/DDBJ databases">
        <title>Phylogenomics of Brevibacillus.</title>
        <authorList>
            <person name="Dunlap C."/>
        </authorList>
    </citation>
    <scope>NUCLEOTIDE SEQUENCE [LARGE SCALE GENOMIC DNA]</scope>
    <source>
        <strain evidence="11 12">JCM 15716</strain>
    </source>
</reference>
<dbReference type="CDD" id="cd00130">
    <property type="entry name" value="PAS"/>
    <property type="match status" value="1"/>
</dbReference>
<dbReference type="FunFam" id="3.40.50.300:FF:000006">
    <property type="entry name" value="DNA-binding transcriptional regulator NtrC"/>
    <property type="match status" value="1"/>
</dbReference>
<keyword evidence="12" id="KW-1185">Reference proteome</keyword>
<evidence type="ECO:0000256" key="6">
    <source>
        <dbReference type="ARBA" id="ARBA00023163"/>
    </source>
</evidence>
<dbReference type="GO" id="GO:0005524">
    <property type="term" value="F:ATP binding"/>
    <property type="evidence" value="ECO:0007669"/>
    <property type="project" value="UniProtKB-KW"/>
</dbReference>
<keyword evidence="8" id="KW-0175">Coiled coil</keyword>
<dbReference type="Pfam" id="PF13426">
    <property type="entry name" value="PAS_9"/>
    <property type="match status" value="1"/>
</dbReference>
<accession>A0A3M8DMY2</accession>
<dbReference type="InterPro" id="IPR003593">
    <property type="entry name" value="AAA+_ATPase"/>
</dbReference>
<keyword evidence="5" id="KW-0238">DNA-binding</keyword>
<evidence type="ECO:0000256" key="2">
    <source>
        <dbReference type="ARBA" id="ARBA00022797"/>
    </source>
</evidence>
<evidence type="ECO:0000256" key="5">
    <source>
        <dbReference type="ARBA" id="ARBA00023125"/>
    </source>
</evidence>
<dbReference type="SUPFAM" id="SSF52540">
    <property type="entry name" value="P-loop containing nucleoside triphosphate hydrolases"/>
    <property type="match status" value="1"/>
</dbReference>
<dbReference type="PROSITE" id="PS50045">
    <property type="entry name" value="SIGMA54_INTERACT_4"/>
    <property type="match status" value="1"/>
</dbReference>
<feature type="domain" description="Sigma-54 factor interaction" evidence="9">
    <location>
        <begin position="280"/>
        <end position="509"/>
    </location>
</feature>
<dbReference type="InterPro" id="IPR027417">
    <property type="entry name" value="P-loop_NTPase"/>
</dbReference>
<dbReference type="Pfam" id="PF00158">
    <property type="entry name" value="Sigma54_activat"/>
    <property type="match status" value="1"/>
</dbReference>
<dbReference type="PROSITE" id="PS50112">
    <property type="entry name" value="PAS"/>
    <property type="match status" value="1"/>
</dbReference>
<dbReference type="RefSeq" id="WP_122917707.1">
    <property type="nucleotide sequence ID" value="NZ_RHHQ01000008.1"/>
</dbReference>
<dbReference type="GO" id="GO:0006355">
    <property type="term" value="P:regulation of DNA-templated transcription"/>
    <property type="evidence" value="ECO:0007669"/>
    <property type="project" value="InterPro"/>
</dbReference>
<dbReference type="InterPro" id="IPR030828">
    <property type="entry name" value="HTH_TyrR"/>
</dbReference>
<proteinExistence type="predicted"/>
<evidence type="ECO:0000256" key="7">
    <source>
        <dbReference type="ARBA" id="ARBA00029500"/>
    </source>
</evidence>
<dbReference type="EMBL" id="RHHQ01000008">
    <property type="protein sequence ID" value="RNB89452.1"/>
    <property type="molecule type" value="Genomic_DNA"/>
</dbReference>
<protein>
    <recommendedName>
        <fullName evidence="7">HTH-type transcriptional regulatory protein TyrR</fullName>
    </recommendedName>
</protein>
<dbReference type="PROSITE" id="PS00688">
    <property type="entry name" value="SIGMA54_INTERACT_3"/>
    <property type="match status" value="1"/>
</dbReference>